<evidence type="ECO:0000256" key="1">
    <source>
        <dbReference type="SAM" id="MobiDB-lite"/>
    </source>
</evidence>
<evidence type="ECO:0000313" key="2">
    <source>
        <dbReference type="EMBL" id="TDV38626.1"/>
    </source>
</evidence>
<sequence>MPIPLSTGASGRWYRGEAQAQPTDLGGDTSACPYRLRSLGRRGAPSEIHNGRSVACWTRLGGPTHGAMLGGPGAFASPGQVDLFARGSHCILWPPNFVDRAWGGSAWLAVREQDNVVHQDAL</sequence>
<reference evidence="2 3" key="1">
    <citation type="submission" date="2019-03" db="EMBL/GenBank/DDBJ databases">
        <title>Genomic Encyclopedia of Archaeal and Bacterial Type Strains, Phase II (KMG-II): from individual species to whole genera.</title>
        <authorList>
            <person name="Goeker M."/>
        </authorList>
    </citation>
    <scope>NUCLEOTIDE SEQUENCE [LARGE SCALE GENOMIC DNA]</scope>
    <source>
        <strain evidence="2 3">DSM 45499</strain>
    </source>
</reference>
<dbReference type="AlphaFoldDB" id="A0A4V3FQE9"/>
<organism evidence="2 3">
    <name type="scientific">Actinophytocola oryzae</name>
    <dbReference type="NCBI Taxonomy" id="502181"/>
    <lineage>
        <taxon>Bacteria</taxon>
        <taxon>Bacillati</taxon>
        <taxon>Actinomycetota</taxon>
        <taxon>Actinomycetes</taxon>
        <taxon>Pseudonocardiales</taxon>
        <taxon>Pseudonocardiaceae</taxon>
    </lineage>
</organism>
<feature type="region of interest" description="Disordered" evidence="1">
    <location>
        <begin position="1"/>
        <end position="29"/>
    </location>
</feature>
<keyword evidence="3" id="KW-1185">Reference proteome</keyword>
<accession>A0A4V3FQE9</accession>
<gene>
    <name evidence="2" type="ORF">CLV71_12611</name>
</gene>
<dbReference type="EMBL" id="SOCP01000026">
    <property type="protein sequence ID" value="TDV38626.1"/>
    <property type="molecule type" value="Genomic_DNA"/>
</dbReference>
<evidence type="ECO:0000313" key="3">
    <source>
        <dbReference type="Proteomes" id="UP000294927"/>
    </source>
</evidence>
<protein>
    <submittedName>
        <fullName evidence="2">Uncharacterized protein</fullName>
    </submittedName>
</protein>
<proteinExistence type="predicted"/>
<name>A0A4V3FQE9_9PSEU</name>
<dbReference type="Proteomes" id="UP000294927">
    <property type="component" value="Unassembled WGS sequence"/>
</dbReference>
<comment type="caution">
    <text evidence="2">The sequence shown here is derived from an EMBL/GenBank/DDBJ whole genome shotgun (WGS) entry which is preliminary data.</text>
</comment>